<proteinExistence type="predicted"/>
<sequence>MRCDWGIRRKWKDGVEGKFIGIDGKMWEGRGSEGEAEEMH</sequence>
<reference evidence="1 2" key="1">
    <citation type="submission" date="2019-05" db="EMBL/GenBank/DDBJ databases">
        <title>Another draft genome of Portunus trituberculatus and its Hox gene families provides insights of decapod evolution.</title>
        <authorList>
            <person name="Jeong J.-H."/>
            <person name="Song I."/>
            <person name="Kim S."/>
            <person name="Choi T."/>
            <person name="Kim D."/>
            <person name="Ryu S."/>
            <person name="Kim W."/>
        </authorList>
    </citation>
    <scope>NUCLEOTIDE SEQUENCE [LARGE SCALE GENOMIC DNA]</scope>
    <source>
        <tissue evidence="1">Muscle</tissue>
    </source>
</reference>
<protein>
    <submittedName>
        <fullName evidence="1">Uncharacterized protein</fullName>
    </submittedName>
</protein>
<evidence type="ECO:0000313" key="1">
    <source>
        <dbReference type="EMBL" id="MPD01365.1"/>
    </source>
</evidence>
<name>A0A5B7K9N9_PORTR</name>
<dbReference type="EMBL" id="VSRR010126862">
    <property type="protein sequence ID" value="MPD01365.1"/>
    <property type="molecule type" value="Genomic_DNA"/>
</dbReference>
<keyword evidence="2" id="KW-1185">Reference proteome</keyword>
<evidence type="ECO:0000313" key="2">
    <source>
        <dbReference type="Proteomes" id="UP000324222"/>
    </source>
</evidence>
<gene>
    <name evidence="1" type="ORF">E2C01_096888</name>
</gene>
<organism evidence="1 2">
    <name type="scientific">Portunus trituberculatus</name>
    <name type="common">Swimming crab</name>
    <name type="synonym">Neptunus trituberculatus</name>
    <dbReference type="NCBI Taxonomy" id="210409"/>
    <lineage>
        <taxon>Eukaryota</taxon>
        <taxon>Metazoa</taxon>
        <taxon>Ecdysozoa</taxon>
        <taxon>Arthropoda</taxon>
        <taxon>Crustacea</taxon>
        <taxon>Multicrustacea</taxon>
        <taxon>Malacostraca</taxon>
        <taxon>Eumalacostraca</taxon>
        <taxon>Eucarida</taxon>
        <taxon>Decapoda</taxon>
        <taxon>Pleocyemata</taxon>
        <taxon>Brachyura</taxon>
        <taxon>Eubrachyura</taxon>
        <taxon>Portunoidea</taxon>
        <taxon>Portunidae</taxon>
        <taxon>Portuninae</taxon>
        <taxon>Portunus</taxon>
    </lineage>
</organism>
<dbReference type="AlphaFoldDB" id="A0A5B7K9N9"/>
<comment type="caution">
    <text evidence="1">The sequence shown here is derived from an EMBL/GenBank/DDBJ whole genome shotgun (WGS) entry which is preliminary data.</text>
</comment>
<dbReference type="Proteomes" id="UP000324222">
    <property type="component" value="Unassembled WGS sequence"/>
</dbReference>
<accession>A0A5B7K9N9</accession>